<keyword evidence="2" id="KW-1003">Cell membrane</keyword>
<feature type="region of interest" description="Disordered" evidence="12">
    <location>
        <begin position="1"/>
        <end position="25"/>
    </location>
</feature>
<evidence type="ECO:0000256" key="7">
    <source>
        <dbReference type="ARBA" id="ARBA00023136"/>
    </source>
</evidence>
<feature type="domain" description="Ig-like" evidence="14">
    <location>
        <begin position="434"/>
        <end position="525"/>
    </location>
</feature>
<feature type="domain" description="Ig-like" evidence="14">
    <location>
        <begin position="998"/>
        <end position="1083"/>
    </location>
</feature>
<keyword evidence="16" id="KW-1185">Reference proteome</keyword>
<comment type="caution">
    <text evidence="15">The sequence shown here is derived from an EMBL/GenBank/DDBJ whole genome shotgun (WGS) entry which is preliminary data.</text>
</comment>
<dbReference type="GO" id="GO:0004888">
    <property type="term" value="F:transmembrane signaling receptor activity"/>
    <property type="evidence" value="ECO:0007669"/>
    <property type="project" value="TreeGrafter"/>
</dbReference>
<dbReference type="SMART" id="SM00408">
    <property type="entry name" value="IGc2"/>
    <property type="match status" value="10"/>
</dbReference>
<dbReference type="FunFam" id="2.60.40.10:FF:000357">
    <property type="entry name" value="Fc receptor like 1"/>
    <property type="match status" value="6"/>
</dbReference>
<feature type="domain" description="Ig-like" evidence="14">
    <location>
        <begin position="1184"/>
        <end position="1267"/>
    </location>
</feature>
<dbReference type="PANTHER" id="PTHR11481:SF68">
    <property type="entry name" value="FC RECEPTOR-LIKE PROTEIN 5"/>
    <property type="match status" value="1"/>
</dbReference>
<protein>
    <recommendedName>
        <fullName evidence="14">Ig-like domain-containing protein</fullName>
    </recommendedName>
</protein>
<evidence type="ECO:0000256" key="6">
    <source>
        <dbReference type="ARBA" id="ARBA00022989"/>
    </source>
</evidence>
<dbReference type="InterPro" id="IPR003599">
    <property type="entry name" value="Ig_sub"/>
</dbReference>
<dbReference type="GO" id="GO:0009897">
    <property type="term" value="C:external side of plasma membrane"/>
    <property type="evidence" value="ECO:0007669"/>
    <property type="project" value="TreeGrafter"/>
</dbReference>
<reference evidence="15" key="1">
    <citation type="submission" date="2022-03" db="EMBL/GenBank/DDBJ databases">
        <title>Genomic analyses of argali, domestic sheep and their hybrids provide insights into chromosomal evolution, heterosis and genetic basis of agronomic traits.</title>
        <authorList>
            <person name="Li M."/>
        </authorList>
    </citation>
    <scope>NUCLEOTIDE SEQUENCE</scope>
    <source>
        <strain evidence="15">CAU-MHL-2022a</strain>
        <tissue evidence="15">Skin</tissue>
    </source>
</reference>
<dbReference type="InterPro" id="IPR013783">
    <property type="entry name" value="Ig-like_fold"/>
</dbReference>
<dbReference type="GO" id="GO:0007166">
    <property type="term" value="P:cell surface receptor signaling pathway"/>
    <property type="evidence" value="ECO:0007669"/>
    <property type="project" value="TreeGrafter"/>
</dbReference>
<feature type="compositionally biased region" description="Basic and acidic residues" evidence="12">
    <location>
        <begin position="1"/>
        <end position="22"/>
    </location>
</feature>
<dbReference type="InterPro" id="IPR007110">
    <property type="entry name" value="Ig-like_dom"/>
</dbReference>
<sequence>MEHKQVIDEKDALERHQRGHEGEFEDENMAFLGSRAGNTGYHHVVGDADRLEGTTLQLTTVMASSRLRSNVLPCPRLQSSRDPGGVGGGDMVKLHSETQSGSPPIPYQFYHEDVTLGSSGPFGGGVSFNFSDHRTFWKLLFETDNGLGAQWMEKGQSLAAPLSKSEREKSLRGTCSESEQILQAFLTLTQILAAPVSGPLGTLSCLHPFLEDYGQVKTRLRIRTLRVCGSHSQTKPAAVPDDLGGGPGIYVMKFKEKAPYSVFEGDELVLRCQKRGREKLAVVKYTWNRKIISGTDENFDLLIPKASLNNSGCYQCIGFLENAYVLKTSQINIQIQELFSRPKLEVTDSQPIEGKPVNLSCGTQLPLERPDTRLHFAFFRDNGVMISNRSGSPDLQITAIWREDSGSYWCGAETVTGGIHKRSLPLQIDVQRIPVSGVLLETQPQEDQVVEGETLVLVCSVAKGTGNTTFSWHREDTRESLGQKSQRSQKAELEIPVIGESHAGRYYCTADNGYGLIQSQAVNVTVRRDGFQGDIIRRPLTVGPPGPFNPMCPAPVELQQLYINVHPRERDLVYSEIQISQPGAEGEVHEFRDESTPEKLLPPRPLIYAPFSKVFFHTLYDDDNDDVCQYLQNISREPATEIKSVISLHPPWTTLFKGETVTLTCKAFQINAPQKIKWYRWYLPGEIQYKTTGNTYEVHESGGYKCQAQDSHSSDRVDLIFSAANLILQAPSDVFEEDSVVLRCQAKANIVLNNMTLYKNGKILKILNKTSDFRIHQASMKDSGEYYCSGVKDTHSVSSNKIQIVVQEIVPDVRIHSHPEFVFEGLELVLICSVSGVPRPTISWYKKQHRLRKDRELQTSSETEFKVPVVQNSDAGEYYCIARNSRFSIKSNSVIISVKVPVSKPVLTFSSPGTRTFVGDKMSLQCEVQRGSLPIWFQFFREGVLLKKREAVSWITASYSFFLIAEHSGNYYCTADNGFGPQRSETMSLSVTVPVSQPVLTLSPPGTRTLVGNEVRLQCEVQRGSSPIQYQFFHEDVLLTKIEATSWRTKSYSFSVTAEHSGNYYCTADNGFGPQSSETINLSVIVPVSRPVLTLRTPRAQAVVGDVVQLHCEAQRGSPPILYQFYHEDVTLGSSSSPSGEGASFNLFLKTEHSGNYFCEANNGQGVQRSYTVSLSVKVPVSHPVLTLRTPRVQAVVGDILEIHCETQRGSPPIQYQFYRENVALGSCSSLSGGGTSFNLSLTTEHSGNYSCEADNGLGVQRSEAVSLSVKVPVSRPVLTLRTARAQVVVGDVLELRCEAQRGSPPILYWFYHNNVTLETSTSHSGQGVSLNLSLTAGHSGTYSCEVDNGLGPQHSEAVTLFVMGLTGSKSSLIATSVTGGLLSVMAIAAVALLFYCWLLRKAGGKPTFDSSRNPSAPDPQESTYYNVPGWIELQPVYSNVNPNRGEVVYSEVWSVKKENKLTAASEPEPFKKADSCVIYSQVALFPGSKLGPGDPSAASTTGEEQEPAPGEQGRQHGKWWIITQIFEAPSGRGVVRVQVYMDLTWFPVSALISDSLTALASATLASCSWNTPGTVPPRAITRAVISAMKTIP</sequence>
<keyword evidence="10" id="KW-0325">Glycoprotein</keyword>
<evidence type="ECO:0000313" key="15">
    <source>
        <dbReference type="EMBL" id="KAI4548838.1"/>
    </source>
</evidence>
<keyword evidence="9" id="KW-0675">Receptor</keyword>
<feature type="transmembrane region" description="Helical" evidence="13">
    <location>
        <begin position="1373"/>
        <end position="1399"/>
    </location>
</feature>
<dbReference type="InterPro" id="IPR050488">
    <property type="entry name" value="Ig_Fc_receptor"/>
</dbReference>
<keyword evidence="4" id="KW-0732">Signal</keyword>
<dbReference type="CDD" id="cd00096">
    <property type="entry name" value="Ig"/>
    <property type="match status" value="2"/>
</dbReference>
<evidence type="ECO:0000256" key="2">
    <source>
        <dbReference type="ARBA" id="ARBA00022475"/>
    </source>
</evidence>
<feature type="domain" description="Ig-like" evidence="14">
    <location>
        <begin position="342"/>
        <end position="427"/>
    </location>
</feature>
<dbReference type="InterPro" id="IPR036179">
    <property type="entry name" value="Ig-like_dom_sf"/>
</dbReference>
<keyword evidence="7 13" id="KW-0472">Membrane</keyword>
<dbReference type="FunFam" id="2.60.40.10:FF:001308">
    <property type="entry name" value="Fc receptor like 4"/>
    <property type="match status" value="1"/>
</dbReference>
<accession>A0AAD4UKG1</accession>
<evidence type="ECO:0000256" key="13">
    <source>
        <dbReference type="SAM" id="Phobius"/>
    </source>
</evidence>
<evidence type="ECO:0000256" key="9">
    <source>
        <dbReference type="ARBA" id="ARBA00023170"/>
    </source>
</evidence>
<evidence type="ECO:0000256" key="5">
    <source>
        <dbReference type="ARBA" id="ARBA00022737"/>
    </source>
</evidence>
<evidence type="ECO:0000256" key="1">
    <source>
        <dbReference type="ARBA" id="ARBA00004251"/>
    </source>
</evidence>
<dbReference type="SUPFAM" id="SSF48726">
    <property type="entry name" value="Immunoglobulin"/>
    <property type="match status" value="10"/>
</dbReference>
<evidence type="ECO:0000313" key="16">
    <source>
        <dbReference type="Proteomes" id="UP001214576"/>
    </source>
</evidence>
<feature type="domain" description="Ig-like" evidence="14">
    <location>
        <begin position="1091"/>
        <end position="1174"/>
    </location>
</feature>
<evidence type="ECO:0000259" key="14">
    <source>
        <dbReference type="PROSITE" id="PS50835"/>
    </source>
</evidence>
<dbReference type="SMART" id="SM00409">
    <property type="entry name" value="IG"/>
    <property type="match status" value="11"/>
</dbReference>
<dbReference type="PANTHER" id="PTHR11481">
    <property type="entry name" value="IMMUNOGLOBULIN FC RECEPTOR"/>
    <property type="match status" value="1"/>
</dbReference>
<keyword evidence="3 13" id="KW-0812">Transmembrane</keyword>
<feature type="domain" description="Ig-like" evidence="14">
    <location>
        <begin position="247"/>
        <end position="316"/>
    </location>
</feature>
<evidence type="ECO:0000256" key="10">
    <source>
        <dbReference type="ARBA" id="ARBA00023180"/>
    </source>
</evidence>
<feature type="region of interest" description="Disordered" evidence="12">
    <location>
        <begin position="1490"/>
        <end position="1516"/>
    </location>
</feature>
<evidence type="ECO:0000256" key="12">
    <source>
        <dbReference type="SAM" id="MobiDB-lite"/>
    </source>
</evidence>
<organism evidence="15 16">
    <name type="scientific">Ovis ammon polii</name>
    <dbReference type="NCBI Taxonomy" id="230172"/>
    <lineage>
        <taxon>Eukaryota</taxon>
        <taxon>Metazoa</taxon>
        <taxon>Chordata</taxon>
        <taxon>Craniata</taxon>
        <taxon>Vertebrata</taxon>
        <taxon>Euteleostomi</taxon>
        <taxon>Mammalia</taxon>
        <taxon>Eutheria</taxon>
        <taxon>Laurasiatheria</taxon>
        <taxon>Artiodactyla</taxon>
        <taxon>Ruminantia</taxon>
        <taxon>Pecora</taxon>
        <taxon>Bovidae</taxon>
        <taxon>Caprinae</taxon>
        <taxon>Ovis</taxon>
    </lineage>
</organism>
<evidence type="ECO:0000256" key="3">
    <source>
        <dbReference type="ARBA" id="ARBA00022692"/>
    </source>
</evidence>
<feature type="domain" description="Ig-like" evidence="14">
    <location>
        <begin position="811"/>
        <end position="897"/>
    </location>
</feature>
<dbReference type="PROSITE" id="PS50835">
    <property type="entry name" value="IG_LIKE"/>
    <property type="match status" value="10"/>
</dbReference>
<keyword evidence="8" id="KW-1015">Disulfide bond</keyword>
<evidence type="ECO:0000256" key="4">
    <source>
        <dbReference type="ARBA" id="ARBA00022729"/>
    </source>
</evidence>
<name>A0AAD4UKG1_OVIAM</name>
<evidence type="ECO:0000256" key="8">
    <source>
        <dbReference type="ARBA" id="ARBA00023157"/>
    </source>
</evidence>
<feature type="domain" description="Ig-like" evidence="14">
    <location>
        <begin position="638"/>
        <end position="722"/>
    </location>
</feature>
<keyword evidence="6 13" id="KW-1133">Transmembrane helix</keyword>
<dbReference type="Proteomes" id="UP001214576">
    <property type="component" value="Unassembled WGS sequence"/>
</dbReference>
<comment type="subcellular location">
    <subcellularLocation>
        <location evidence="1">Cell membrane</location>
        <topology evidence="1">Single-pass type I membrane protein</topology>
    </subcellularLocation>
</comment>
<evidence type="ECO:0000256" key="11">
    <source>
        <dbReference type="ARBA" id="ARBA00023319"/>
    </source>
</evidence>
<dbReference type="Gene3D" id="2.60.40.10">
    <property type="entry name" value="Immunoglobulins"/>
    <property type="match status" value="11"/>
</dbReference>
<feature type="domain" description="Ig-like" evidence="14">
    <location>
        <begin position="1277"/>
        <end position="1360"/>
    </location>
</feature>
<gene>
    <name evidence="15" type="ORF">MG293_001168</name>
</gene>
<proteinExistence type="predicted"/>
<feature type="domain" description="Ig-like" evidence="14">
    <location>
        <begin position="905"/>
        <end position="990"/>
    </location>
</feature>
<keyword evidence="5" id="KW-0677">Repeat</keyword>
<dbReference type="Pfam" id="PF13895">
    <property type="entry name" value="Ig_2"/>
    <property type="match status" value="6"/>
</dbReference>
<dbReference type="GO" id="GO:0006955">
    <property type="term" value="P:immune response"/>
    <property type="evidence" value="ECO:0007669"/>
    <property type="project" value="TreeGrafter"/>
</dbReference>
<dbReference type="Pfam" id="PF13927">
    <property type="entry name" value="Ig_3"/>
    <property type="match status" value="3"/>
</dbReference>
<keyword evidence="11" id="KW-0393">Immunoglobulin domain</keyword>
<dbReference type="InterPro" id="IPR003598">
    <property type="entry name" value="Ig_sub2"/>
</dbReference>
<dbReference type="EMBL" id="JAKZEL010000001">
    <property type="protein sequence ID" value="KAI4548838.1"/>
    <property type="molecule type" value="Genomic_DNA"/>
</dbReference>